<dbReference type="InterPro" id="IPR038705">
    <property type="entry name" value="YabP_sf"/>
</dbReference>
<gene>
    <name evidence="1" type="ORF">SAMN05444406_1245</name>
</gene>
<evidence type="ECO:0000313" key="1">
    <source>
        <dbReference type="EMBL" id="SFQ29049.1"/>
    </source>
</evidence>
<reference evidence="1 2" key="1">
    <citation type="submission" date="2016-10" db="EMBL/GenBank/DDBJ databases">
        <authorList>
            <person name="de Groot N.N."/>
        </authorList>
    </citation>
    <scope>NUCLEOTIDE SEQUENCE [LARGE SCALE GENOMIC DNA]</scope>
    <source>
        <strain evidence="1 2">DSM 20678</strain>
    </source>
</reference>
<evidence type="ECO:0000313" key="2">
    <source>
        <dbReference type="Proteomes" id="UP000198577"/>
    </source>
</evidence>
<protein>
    <submittedName>
        <fullName evidence="1">Sporulation protein YabP</fullName>
    </submittedName>
</protein>
<dbReference type="EMBL" id="FOXR01000024">
    <property type="protein sequence ID" value="SFQ29049.1"/>
    <property type="molecule type" value="Genomic_DNA"/>
</dbReference>
<dbReference type="STRING" id="937334.SAMN05444406_1245"/>
<dbReference type="PIRSF" id="PIRSF011576">
    <property type="entry name" value="YabP"/>
    <property type="match status" value="1"/>
</dbReference>
<dbReference type="RefSeq" id="WP_242948346.1">
    <property type="nucleotide sequence ID" value="NZ_FOXR01000024.1"/>
</dbReference>
<name>A0A1I5XAQ2_9FIRM</name>
<dbReference type="NCBIfam" id="TIGR02892">
    <property type="entry name" value="spore_yabP"/>
    <property type="match status" value="1"/>
</dbReference>
<sequence>MIREMDDKKAVRSRSHSVLMENREKVTITGVIDVDSFDEATVVLVTDMGYITLHGQDLHINKLNLEEGQLIVEGEIIALQYSDHDGLGGKGSGFFSRLFR</sequence>
<dbReference type="Gene3D" id="2.60.40.2000">
    <property type="match status" value="1"/>
</dbReference>
<dbReference type="GO" id="GO:0030435">
    <property type="term" value="P:sporulation resulting in formation of a cellular spore"/>
    <property type="evidence" value="ECO:0007669"/>
    <property type="project" value="InterPro"/>
</dbReference>
<keyword evidence="2" id="KW-1185">Reference proteome</keyword>
<dbReference type="InterPro" id="IPR012504">
    <property type="entry name" value="Spore_YabP"/>
</dbReference>
<dbReference type="Pfam" id="PF07873">
    <property type="entry name" value="YabP"/>
    <property type="match status" value="1"/>
</dbReference>
<dbReference type="Proteomes" id="UP000198577">
    <property type="component" value="Unassembled WGS sequence"/>
</dbReference>
<organism evidence="1 2">
    <name type="scientific">Caldicoprobacter faecalis</name>
    <dbReference type="NCBI Taxonomy" id="937334"/>
    <lineage>
        <taxon>Bacteria</taxon>
        <taxon>Bacillati</taxon>
        <taxon>Bacillota</taxon>
        <taxon>Clostridia</taxon>
        <taxon>Caldicoprobacterales</taxon>
        <taxon>Caldicoprobacteraceae</taxon>
        <taxon>Caldicoprobacter</taxon>
    </lineage>
</organism>
<accession>A0A1I5XAQ2</accession>
<dbReference type="InterPro" id="IPR022476">
    <property type="entry name" value="Spore_YabP/YqfC"/>
</dbReference>
<dbReference type="AlphaFoldDB" id="A0A1I5XAQ2"/>
<proteinExistence type="predicted"/>